<dbReference type="EMBL" id="JASAOG010000007">
    <property type="protein sequence ID" value="KAK0067606.1"/>
    <property type="molecule type" value="Genomic_DNA"/>
</dbReference>
<feature type="chain" id="PRO_5042047200" evidence="1">
    <location>
        <begin position="17"/>
        <end position="163"/>
    </location>
</feature>
<name>A0AAD8C736_BIOPF</name>
<dbReference type="SMART" id="SM00034">
    <property type="entry name" value="CLECT"/>
    <property type="match status" value="1"/>
</dbReference>
<sequence>MGIFRLSLLLLGAVQASVSTEISVSLDDRRFFLPSAYLNKLYFISRATFASFGLARATCESARGYVAEIDNLVELIFLENFLTRSDVAKVYVAGTDAAFDGRWVSQRTGATRNVFDWSDGEPNNFNGQEECIELIKSRQSRMNDIVCNNPLERPNVLCEIDLF</sequence>
<dbReference type="AlphaFoldDB" id="A0AAD8C736"/>
<dbReference type="Proteomes" id="UP001233172">
    <property type="component" value="Unassembled WGS sequence"/>
</dbReference>
<keyword evidence="4" id="KW-1185">Reference proteome</keyword>
<keyword evidence="1" id="KW-0732">Signal</keyword>
<dbReference type="SUPFAM" id="SSF56436">
    <property type="entry name" value="C-type lectin-like"/>
    <property type="match status" value="1"/>
</dbReference>
<reference evidence="3" key="1">
    <citation type="journal article" date="2023" name="PLoS Negl. Trop. Dis.">
        <title>A genome sequence for Biomphalaria pfeifferi, the major vector snail for the human-infecting parasite Schistosoma mansoni.</title>
        <authorList>
            <person name="Bu L."/>
            <person name="Lu L."/>
            <person name="Laidemitt M.R."/>
            <person name="Zhang S.M."/>
            <person name="Mutuku M."/>
            <person name="Mkoji G."/>
            <person name="Steinauer M."/>
            <person name="Loker E.S."/>
        </authorList>
    </citation>
    <scope>NUCLEOTIDE SEQUENCE</scope>
    <source>
        <strain evidence="3">KasaAsao</strain>
    </source>
</reference>
<gene>
    <name evidence="3" type="ORF">Bpfe_003113</name>
</gene>
<organism evidence="3 4">
    <name type="scientific">Biomphalaria pfeifferi</name>
    <name type="common">Bloodfluke planorb</name>
    <name type="synonym">Freshwater snail</name>
    <dbReference type="NCBI Taxonomy" id="112525"/>
    <lineage>
        <taxon>Eukaryota</taxon>
        <taxon>Metazoa</taxon>
        <taxon>Spiralia</taxon>
        <taxon>Lophotrochozoa</taxon>
        <taxon>Mollusca</taxon>
        <taxon>Gastropoda</taxon>
        <taxon>Heterobranchia</taxon>
        <taxon>Euthyneura</taxon>
        <taxon>Panpulmonata</taxon>
        <taxon>Hygrophila</taxon>
        <taxon>Lymnaeoidea</taxon>
        <taxon>Planorbidae</taxon>
        <taxon>Biomphalaria</taxon>
    </lineage>
</organism>
<evidence type="ECO:0000259" key="2">
    <source>
        <dbReference type="PROSITE" id="PS50041"/>
    </source>
</evidence>
<feature type="domain" description="C-type lectin" evidence="2">
    <location>
        <begin position="37"/>
        <end position="148"/>
    </location>
</feature>
<dbReference type="InterPro" id="IPR016186">
    <property type="entry name" value="C-type_lectin-like/link_sf"/>
</dbReference>
<evidence type="ECO:0000256" key="1">
    <source>
        <dbReference type="SAM" id="SignalP"/>
    </source>
</evidence>
<dbReference type="PROSITE" id="PS50041">
    <property type="entry name" value="C_TYPE_LECTIN_2"/>
    <property type="match status" value="1"/>
</dbReference>
<comment type="caution">
    <text evidence="3">The sequence shown here is derived from an EMBL/GenBank/DDBJ whole genome shotgun (WGS) entry which is preliminary data.</text>
</comment>
<dbReference type="InterPro" id="IPR016187">
    <property type="entry name" value="CTDL_fold"/>
</dbReference>
<dbReference type="InterPro" id="IPR001304">
    <property type="entry name" value="C-type_lectin-like"/>
</dbReference>
<accession>A0AAD8C736</accession>
<reference evidence="3" key="2">
    <citation type="submission" date="2023-04" db="EMBL/GenBank/DDBJ databases">
        <authorList>
            <person name="Bu L."/>
            <person name="Lu L."/>
            <person name="Laidemitt M.R."/>
            <person name="Zhang S.M."/>
            <person name="Mutuku M."/>
            <person name="Mkoji G."/>
            <person name="Steinauer M."/>
            <person name="Loker E.S."/>
        </authorList>
    </citation>
    <scope>NUCLEOTIDE SEQUENCE</scope>
    <source>
        <strain evidence="3">KasaAsao</strain>
        <tissue evidence="3">Whole Snail</tissue>
    </source>
</reference>
<evidence type="ECO:0000313" key="4">
    <source>
        <dbReference type="Proteomes" id="UP001233172"/>
    </source>
</evidence>
<evidence type="ECO:0000313" key="3">
    <source>
        <dbReference type="EMBL" id="KAK0067606.1"/>
    </source>
</evidence>
<protein>
    <submittedName>
        <fullName evidence="3">Ladderlectin</fullName>
    </submittedName>
</protein>
<dbReference type="Gene3D" id="3.10.100.10">
    <property type="entry name" value="Mannose-Binding Protein A, subunit A"/>
    <property type="match status" value="1"/>
</dbReference>
<feature type="signal peptide" evidence="1">
    <location>
        <begin position="1"/>
        <end position="16"/>
    </location>
</feature>
<dbReference type="Pfam" id="PF00059">
    <property type="entry name" value="Lectin_C"/>
    <property type="match status" value="1"/>
</dbReference>
<dbReference type="CDD" id="cd00037">
    <property type="entry name" value="CLECT"/>
    <property type="match status" value="1"/>
</dbReference>
<proteinExistence type="predicted"/>